<reference evidence="1" key="1">
    <citation type="submission" date="2012-05" db="EMBL/GenBank/DDBJ databases">
        <authorList>
            <person name="Krishnakumar V."/>
            <person name="Cheung F."/>
            <person name="Xiao Y."/>
            <person name="Chan A."/>
            <person name="Moskal W.A."/>
            <person name="Town C.D."/>
        </authorList>
    </citation>
    <scope>NUCLEOTIDE SEQUENCE</scope>
</reference>
<accession>I3S667</accession>
<sequence>MLLRNSISTILKPPLFKSRLKVSLKGSQL</sequence>
<evidence type="ECO:0000313" key="1">
    <source>
        <dbReference type="EMBL" id="AFK35759.1"/>
    </source>
</evidence>
<dbReference type="EMBL" id="BT135964">
    <property type="protein sequence ID" value="AFK35759.1"/>
    <property type="molecule type" value="mRNA"/>
</dbReference>
<name>I3S667_MEDTR</name>
<proteinExistence type="evidence at transcript level"/>
<protein>
    <submittedName>
        <fullName evidence="1">Uncharacterized protein</fullName>
    </submittedName>
</protein>
<organism evidence="1">
    <name type="scientific">Medicago truncatula</name>
    <name type="common">Barrel medic</name>
    <name type="synonym">Medicago tribuloides</name>
    <dbReference type="NCBI Taxonomy" id="3880"/>
    <lineage>
        <taxon>Eukaryota</taxon>
        <taxon>Viridiplantae</taxon>
        <taxon>Streptophyta</taxon>
        <taxon>Embryophyta</taxon>
        <taxon>Tracheophyta</taxon>
        <taxon>Spermatophyta</taxon>
        <taxon>Magnoliopsida</taxon>
        <taxon>eudicotyledons</taxon>
        <taxon>Gunneridae</taxon>
        <taxon>Pentapetalae</taxon>
        <taxon>rosids</taxon>
        <taxon>fabids</taxon>
        <taxon>Fabales</taxon>
        <taxon>Fabaceae</taxon>
        <taxon>Papilionoideae</taxon>
        <taxon>50 kb inversion clade</taxon>
        <taxon>NPAAA clade</taxon>
        <taxon>Hologalegina</taxon>
        <taxon>IRL clade</taxon>
        <taxon>Trifolieae</taxon>
        <taxon>Medicago</taxon>
    </lineage>
</organism>
<dbReference type="AlphaFoldDB" id="I3S667"/>